<proteinExistence type="predicted"/>
<dbReference type="PROSITE" id="PS50097">
    <property type="entry name" value="BTB"/>
    <property type="match status" value="1"/>
</dbReference>
<evidence type="ECO:0000313" key="2">
    <source>
        <dbReference type="EMBL" id="CAE2224579.1"/>
    </source>
</evidence>
<dbReference type="EMBL" id="HBKQ01014162">
    <property type="protein sequence ID" value="CAE2224579.1"/>
    <property type="molecule type" value="Transcribed_RNA"/>
</dbReference>
<organism evidence="2">
    <name type="scientific">Odontella aurita</name>
    <dbReference type="NCBI Taxonomy" id="265563"/>
    <lineage>
        <taxon>Eukaryota</taxon>
        <taxon>Sar</taxon>
        <taxon>Stramenopiles</taxon>
        <taxon>Ochrophyta</taxon>
        <taxon>Bacillariophyta</taxon>
        <taxon>Mediophyceae</taxon>
        <taxon>Biddulphiophycidae</taxon>
        <taxon>Eupodiscales</taxon>
        <taxon>Odontellaceae</taxon>
        <taxon>Odontella</taxon>
    </lineage>
</organism>
<dbReference type="InterPro" id="IPR051481">
    <property type="entry name" value="BTB-POZ/Galectin-3-binding"/>
</dbReference>
<name>A0A7S4IBZ3_9STRA</name>
<feature type="domain" description="BTB" evidence="1">
    <location>
        <begin position="23"/>
        <end position="90"/>
    </location>
</feature>
<dbReference type="InterPro" id="IPR011333">
    <property type="entry name" value="SKP1/BTB/POZ_sf"/>
</dbReference>
<accession>A0A7S4IBZ3</accession>
<dbReference type="PANTHER" id="PTHR24410">
    <property type="entry name" value="HL07962P-RELATED"/>
    <property type="match status" value="1"/>
</dbReference>
<evidence type="ECO:0000259" key="1">
    <source>
        <dbReference type="PROSITE" id="PS50097"/>
    </source>
</evidence>
<gene>
    <name evidence="2" type="ORF">OAUR00152_LOCUS9715</name>
</gene>
<reference evidence="2" key="1">
    <citation type="submission" date="2021-01" db="EMBL/GenBank/DDBJ databases">
        <authorList>
            <person name="Corre E."/>
            <person name="Pelletier E."/>
            <person name="Niang G."/>
            <person name="Scheremetjew M."/>
            <person name="Finn R."/>
            <person name="Kale V."/>
            <person name="Holt S."/>
            <person name="Cochrane G."/>
            <person name="Meng A."/>
            <person name="Brown T."/>
            <person name="Cohen L."/>
        </authorList>
    </citation>
    <scope>NUCLEOTIDE SEQUENCE</scope>
    <source>
        <strain evidence="2">Isolate 1302-5</strain>
    </source>
</reference>
<sequence length="440" mass="48202">MMSSQDETAESFLDLLKKKDHLSDVSLRGTDGRQIPAVRVLLAARSPVFERMLYGDFAESTDRVVNLPYTGDVVEKVVAHCMSGSLQIDLPEDCGEVGARSLTILVSAAHFFELEAMEAAALEKSGYLMKKSPPLACALYDEAHAGAAKHEELSSNALAFIHENPDSLCSSELGADLTEDSTGAFFLRSESIVNVFDARLCANELTKFRCLLAWSKKEQEEPQSQNSRALFDTEDLLARSKQQEGPSSGESGASLSREENRQVVAQQLAKHIKLWLVPPSELASSARHSGLVSAETVFDAYEAQALHAEKEGVQFVREHVNVKGAGIRGVNGKYYPNGVCDGVPQYSKKGRINWRAEILFLGRCTSNKNGNKFWFIVAERESGEIDGSSICYYSVPAVEKKKNSIPSKGWSTLTVGASLFQGIEPSPKVSYVAECKHPER</sequence>
<dbReference type="Gene3D" id="3.30.710.10">
    <property type="entry name" value="Potassium Channel Kv1.1, Chain A"/>
    <property type="match status" value="1"/>
</dbReference>
<dbReference type="Pfam" id="PF00651">
    <property type="entry name" value="BTB"/>
    <property type="match status" value="1"/>
</dbReference>
<protein>
    <recommendedName>
        <fullName evidence="1">BTB domain-containing protein</fullName>
    </recommendedName>
</protein>
<dbReference type="SUPFAM" id="SSF54695">
    <property type="entry name" value="POZ domain"/>
    <property type="match status" value="1"/>
</dbReference>
<dbReference type="InterPro" id="IPR000210">
    <property type="entry name" value="BTB/POZ_dom"/>
</dbReference>
<dbReference type="PANTHER" id="PTHR24410:SF23">
    <property type="entry name" value="BTB DOMAIN-CONTAINING PROTEIN-RELATED"/>
    <property type="match status" value="1"/>
</dbReference>
<dbReference type="AlphaFoldDB" id="A0A7S4IBZ3"/>
<dbReference type="CDD" id="cd18186">
    <property type="entry name" value="BTB_POZ_ZBTB_KLHL-like"/>
    <property type="match status" value="1"/>
</dbReference>